<keyword evidence="2" id="KW-0285">Flavoprotein</keyword>
<evidence type="ECO:0000256" key="2">
    <source>
        <dbReference type="ARBA" id="ARBA00022630"/>
    </source>
</evidence>
<dbReference type="GeneID" id="81374747"/>
<keyword evidence="8" id="KW-1185">Reference proteome</keyword>
<dbReference type="Pfam" id="PF01494">
    <property type="entry name" value="FAD_binding_3"/>
    <property type="match status" value="1"/>
</dbReference>
<protein>
    <recommendedName>
        <fullName evidence="9">FAD-binding domain-containing protein</fullName>
    </recommendedName>
</protein>
<comment type="caution">
    <text evidence="7">The sequence shown here is derived from an EMBL/GenBank/DDBJ whole genome shotgun (WGS) entry which is preliminary data.</text>
</comment>
<evidence type="ECO:0008006" key="9">
    <source>
        <dbReference type="Google" id="ProtNLM"/>
    </source>
</evidence>
<evidence type="ECO:0000259" key="5">
    <source>
        <dbReference type="Pfam" id="PF01494"/>
    </source>
</evidence>
<organism evidence="7 8">
    <name type="scientific">Penicillium cosmopolitanum</name>
    <dbReference type="NCBI Taxonomy" id="1131564"/>
    <lineage>
        <taxon>Eukaryota</taxon>
        <taxon>Fungi</taxon>
        <taxon>Dikarya</taxon>
        <taxon>Ascomycota</taxon>
        <taxon>Pezizomycotina</taxon>
        <taxon>Eurotiomycetes</taxon>
        <taxon>Eurotiomycetidae</taxon>
        <taxon>Eurotiales</taxon>
        <taxon>Aspergillaceae</taxon>
        <taxon>Penicillium</taxon>
    </lineage>
</organism>
<dbReference type="SUPFAM" id="SSF51905">
    <property type="entry name" value="FAD/NAD(P)-binding domain"/>
    <property type="match status" value="1"/>
</dbReference>
<evidence type="ECO:0000256" key="3">
    <source>
        <dbReference type="ARBA" id="ARBA00022827"/>
    </source>
</evidence>
<reference evidence="7" key="2">
    <citation type="journal article" date="2023" name="IMA Fungus">
        <title>Comparative genomic study of the Penicillium genus elucidates a diverse pangenome and 15 lateral gene transfer events.</title>
        <authorList>
            <person name="Petersen C."/>
            <person name="Sorensen T."/>
            <person name="Nielsen M.R."/>
            <person name="Sondergaard T.E."/>
            <person name="Sorensen J.L."/>
            <person name="Fitzpatrick D.A."/>
            <person name="Frisvad J.C."/>
            <person name="Nielsen K.L."/>
        </authorList>
    </citation>
    <scope>NUCLEOTIDE SEQUENCE</scope>
    <source>
        <strain evidence="7">IBT 29677</strain>
    </source>
</reference>
<dbReference type="InterPro" id="IPR012941">
    <property type="entry name" value="Phe_hydrox_C_dim_dom"/>
</dbReference>
<comment type="similarity">
    <text evidence="1">Belongs to the PheA/TfdB FAD monooxygenase family.</text>
</comment>
<dbReference type="Gene3D" id="3.30.9.10">
    <property type="entry name" value="D-Amino Acid Oxidase, subunit A, domain 2"/>
    <property type="match status" value="1"/>
</dbReference>
<dbReference type="PANTHER" id="PTHR43004:SF15">
    <property type="entry name" value="MONOOXYGENASE, PUTATIVE (AFU_ORTHOLOGUE AFUA_6G03030)-RELATED"/>
    <property type="match status" value="1"/>
</dbReference>
<evidence type="ECO:0000256" key="4">
    <source>
        <dbReference type="ARBA" id="ARBA00023002"/>
    </source>
</evidence>
<dbReference type="SUPFAM" id="SSF52833">
    <property type="entry name" value="Thioredoxin-like"/>
    <property type="match status" value="1"/>
</dbReference>
<name>A0A9W9VSX4_9EURO</name>
<sequence length="668" mass="74242">MPVFTEYSSSARDLRILPSFAPPIPRLSLPFSSKENNGEKYEVIIVGVCSSVPGQSNSVKRRPAGLMLDLLLARYGLSDESLLCIDAKPSTLKSGQADGIQPRTLEVFKTLGISDEIENEACHMWQFAFWNPSPDKKKIIERTAVMPEVIPPARFKYEATIHQGRIERIMETDLLRYSKRGVLRNTRLVDVKIDENGDSDFPVVVTMNTNGTERAVRTKYLVGADGAHSVVRQSLGLKLEGESLDHIWGVVDLVADTDFPDIRRRCGIHSPAGSVMVIPRERISTGEYLTRLYVHVPDIVSPEDDQLPAGETGSKADDARQRRSKITLEGILKQAADAMQPYYIRPKDGVIDWWAAYQIGQRVLPEFIVKDSKNAARVFIVGDACHTHSPKAGQGMNVSMMDSYNLAWKLIYQINGLAPSSTPDNPTPLLNTYQTERHETAQQLIDFDRKFSTMFSGQMGATEGLTQEEFQQAFKLNNGFTSGCGVEYPENILVVRDVNPSSSPVQGTDYLSGILRPGRRLLNVKLLRHADGGQRDLHDDTPSTARFRILCLASQDLLDRDSVSAKALERTAMLVTKFPASTIEQIVLHPRLHRSFEWGDIPACVKQTSEMRFYDGSALGDAYSIYGVDPAHGALAVIRPDGYVGVVAQLDDVRQVEDYLQACIRTVS</sequence>
<proteinExistence type="inferred from homology"/>
<dbReference type="InterPro" id="IPR038220">
    <property type="entry name" value="PHOX_C_sf"/>
</dbReference>
<dbReference type="InterPro" id="IPR002938">
    <property type="entry name" value="FAD-bd"/>
</dbReference>
<dbReference type="PANTHER" id="PTHR43004">
    <property type="entry name" value="TRK SYSTEM POTASSIUM UPTAKE PROTEIN"/>
    <property type="match status" value="1"/>
</dbReference>
<dbReference type="Gene3D" id="3.40.30.20">
    <property type="match status" value="1"/>
</dbReference>
<reference evidence="7" key="1">
    <citation type="submission" date="2022-12" db="EMBL/GenBank/DDBJ databases">
        <authorList>
            <person name="Petersen C."/>
        </authorList>
    </citation>
    <scope>NUCLEOTIDE SEQUENCE</scope>
    <source>
        <strain evidence="7">IBT 29677</strain>
    </source>
</reference>
<dbReference type="GO" id="GO:0016709">
    <property type="term" value="F:oxidoreductase activity, acting on paired donors, with incorporation or reduction of molecular oxygen, NAD(P)H as one donor, and incorporation of one atom of oxygen"/>
    <property type="evidence" value="ECO:0007669"/>
    <property type="project" value="UniProtKB-ARBA"/>
</dbReference>
<dbReference type="Gene3D" id="3.50.50.60">
    <property type="entry name" value="FAD/NAD(P)-binding domain"/>
    <property type="match status" value="1"/>
</dbReference>
<evidence type="ECO:0000259" key="6">
    <source>
        <dbReference type="Pfam" id="PF07976"/>
    </source>
</evidence>
<dbReference type="AlphaFoldDB" id="A0A9W9VSX4"/>
<dbReference type="InterPro" id="IPR036249">
    <property type="entry name" value="Thioredoxin-like_sf"/>
</dbReference>
<feature type="domain" description="Phenol hydroxylase-like C-terminal dimerisation" evidence="6">
    <location>
        <begin position="486"/>
        <end position="665"/>
    </location>
</feature>
<dbReference type="Proteomes" id="UP001147747">
    <property type="component" value="Unassembled WGS sequence"/>
</dbReference>
<dbReference type="SUPFAM" id="SSF54373">
    <property type="entry name" value="FAD-linked reductases, C-terminal domain"/>
    <property type="match status" value="1"/>
</dbReference>
<dbReference type="OrthoDB" id="1716816at2759"/>
<dbReference type="Pfam" id="PF07976">
    <property type="entry name" value="Phe_hydrox_dim"/>
    <property type="match status" value="1"/>
</dbReference>
<keyword evidence="3" id="KW-0274">FAD</keyword>
<feature type="domain" description="FAD-binding" evidence="5">
    <location>
        <begin position="63"/>
        <end position="447"/>
    </location>
</feature>
<dbReference type="InterPro" id="IPR050641">
    <property type="entry name" value="RIFMO-like"/>
</dbReference>
<keyword evidence="4" id="KW-0560">Oxidoreductase</keyword>
<dbReference type="EMBL" id="JAPZBU010000009">
    <property type="protein sequence ID" value="KAJ5388589.1"/>
    <property type="molecule type" value="Genomic_DNA"/>
</dbReference>
<evidence type="ECO:0000313" key="7">
    <source>
        <dbReference type="EMBL" id="KAJ5388589.1"/>
    </source>
</evidence>
<dbReference type="PRINTS" id="PR00420">
    <property type="entry name" value="RNGMNOXGNASE"/>
</dbReference>
<dbReference type="InterPro" id="IPR036188">
    <property type="entry name" value="FAD/NAD-bd_sf"/>
</dbReference>
<dbReference type="CDD" id="cd02979">
    <property type="entry name" value="PHOX_C"/>
    <property type="match status" value="1"/>
</dbReference>
<evidence type="ECO:0000313" key="8">
    <source>
        <dbReference type="Proteomes" id="UP001147747"/>
    </source>
</evidence>
<accession>A0A9W9VSX4</accession>
<dbReference type="GO" id="GO:0071949">
    <property type="term" value="F:FAD binding"/>
    <property type="evidence" value="ECO:0007669"/>
    <property type="project" value="InterPro"/>
</dbReference>
<evidence type="ECO:0000256" key="1">
    <source>
        <dbReference type="ARBA" id="ARBA00007801"/>
    </source>
</evidence>
<dbReference type="RefSeq" id="XP_056486387.1">
    <property type="nucleotide sequence ID" value="XM_056635767.1"/>
</dbReference>
<gene>
    <name evidence="7" type="ORF">N7509_011130</name>
</gene>